<evidence type="ECO:0000313" key="2">
    <source>
        <dbReference type="EMBL" id="CDW80187.1"/>
    </source>
</evidence>
<feature type="compositionally biased region" description="Basic and acidic residues" evidence="1">
    <location>
        <begin position="79"/>
        <end position="89"/>
    </location>
</feature>
<dbReference type="InParanoid" id="A0A078AF83"/>
<sequence length="244" mass="28403">MFYRLKQQQHQSPLRQLIQALNLPLSKSYTDEELREKYELLITAVYKPCNINLSNKKIYTQNDSKVEQTNANTQQYIKDGVEDENHEKSSSSSDDDTWKSKINTIEQSMEQDKQEIYIGGVSIREIKEKYYNYFNSKNQAINKEIQQKSRARAFLATDIQLNPFHITQYYAIKPNTINDVSIRVKTAKSSLLLGSKQVNYTTQRGRDSYQNEDEIQKANLSSLVKIKSIYTDHQNLAIQVDTKI</sequence>
<name>A0A078AF83_STYLE</name>
<gene>
    <name evidence="2" type="primary">Contig2230.g2396</name>
    <name evidence="2" type="ORF">STYLEM_9183</name>
</gene>
<feature type="region of interest" description="Disordered" evidence="1">
    <location>
        <begin position="79"/>
        <end position="99"/>
    </location>
</feature>
<organism evidence="2 3">
    <name type="scientific">Stylonychia lemnae</name>
    <name type="common">Ciliate</name>
    <dbReference type="NCBI Taxonomy" id="5949"/>
    <lineage>
        <taxon>Eukaryota</taxon>
        <taxon>Sar</taxon>
        <taxon>Alveolata</taxon>
        <taxon>Ciliophora</taxon>
        <taxon>Intramacronucleata</taxon>
        <taxon>Spirotrichea</taxon>
        <taxon>Stichotrichia</taxon>
        <taxon>Sporadotrichida</taxon>
        <taxon>Oxytrichidae</taxon>
        <taxon>Stylonychinae</taxon>
        <taxon>Stylonychia</taxon>
    </lineage>
</organism>
<dbReference type="AlphaFoldDB" id="A0A078AF83"/>
<keyword evidence="3" id="KW-1185">Reference proteome</keyword>
<proteinExistence type="predicted"/>
<protein>
    <submittedName>
        <fullName evidence="2">Uncharacterized protein</fullName>
    </submittedName>
</protein>
<reference evidence="2 3" key="1">
    <citation type="submission" date="2014-06" db="EMBL/GenBank/DDBJ databases">
        <authorList>
            <person name="Swart Estienne"/>
        </authorList>
    </citation>
    <scope>NUCLEOTIDE SEQUENCE [LARGE SCALE GENOMIC DNA]</scope>
    <source>
        <strain evidence="2 3">130c</strain>
    </source>
</reference>
<dbReference type="EMBL" id="CCKQ01008725">
    <property type="protein sequence ID" value="CDW80187.1"/>
    <property type="molecule type" value="Genomic_DNA"/>
</dbReference>
<accession>A0A078AF83</accession>
<evidence type="ECO:0000256" key="1">
    <source>
        <dbReference type="SAM" id="MobiDB-lite"/>
    </source>
</evidence>
<evidence type="ECO:0000313" key="3">
    <source>
        <dbReference type="Proteomes" id="UP000039865"/>
    </source>
</evidence>
<dbReference type="Proteomes" id="UP000039865">
    <property type="component" value="Unassembled WGS sequence"/>
</dbReference>